<protein>
    <submittedName>
        <fullName evidence="2">Uncharacterized protein</fullName>
    </submittedName>
</protein>
<dbReference type="EMBL" id="MWMH01000007">
    <property type="protein sequence ID" value="OOP71736.1"/>
    <property type="molecule type" value="Genomic_DNA"/>
</dbReference>
<comment type="caution">
    <text evidence="2">The sequence shown here is derived from an EMBL/GenBank/DDBJ whole genome shotgun (WGS) entry which is preliminary data.</text>
</comment>
<feature type="transmembrane region" description="Helical" evidence="1">
    <location>
        <begin position="79"/>
        <end position="98"/>
    </location>
</feature>
<evidence type="ECO:0000313" key="2">
    <source>
        <dbReference type="EMBL" id="OOP71736.1"/>
    </source>
</evidence>
<proteinExistence type="predicted"/>
<keyword evidence="1" id="KW-0472">Membrane</keyword>
<evidence type="ECO:0000313" key="3">
    <source>
        <dbReference type="Proteomes" id="UP000190959"/>
    </source>
</evidence>
<gene>
    <name evidence="2" type="ORF">CBEIBR21_19245</name>
</gene>
<feature type="transmembrane region" description="Helical" evidence="1">
    <location>
        <begin position="6"/>
        <end position="22"/>
    </location>
</feature>
<keyword evidence="1" id="KW-1133">Transmembrane helix</keyword>
<feature type="transmembrane region" description="Helical" evidence="1">
    <location>
        <begin position="43"/>
        <end position="64"/>
    </location>
</feature>
<sequence>MIGLFLYLIFMIIPVVAVVIIKKKNRGYWSDKAIDQIGGMFNLALISVYIVLSIGSLFLCVLSAMSELPNSHTFNARDYILLIIPVLSVVSISLSSILRIKGKSIISFLIQFLALIIFILNLVIT</sequence>
<feature type="transmembrane region" description="Helical" evidence="1">
    <location>
        <begin position="105"/>
        <end position="124"/>
    </location>
</feature>
<organism evidence="2 3">
    <name type="scientific">Clostridium beijerinckii</name>
    <name type="common">Clostridium MP</name>
    <dbReference type="NCBI Taxonomy" id="1520"/>
    <lineage>
        <taxon>Bacteria</taxon>
        <taxon>Bacillati</taxon>
        <taxon>Bacillota</taxon>
        <taxon>Clostridia</taxon>
        <taxon>Eubacteriales</taxon>
        <taxon>Clostridiaceae</taxon>
        <taxon>Clostridium</taxon>
    </lineage>
</organism>
<dbReference type="Proteomes" id="UP000190959">
    <property type="component" value="Unassembled WGS sequence"/>
</dbReference>
<dbReference type="RefSeq" id="WP_078116717.1">
    <property type="nucleotide sequence ID" value="NZ_MWMH01000007.1"/>
</dbReference>
<evidence type="ECO:0000256" key="1">
    <source>
        <dbReference type="SAM" id="Phobius"/>
    </source>
</evidence>
<reference evidence="2 3" key="1">
    <citation type="submission" date="2017-02" db="EMBL/GenBank/DDBJ databases">
        <title>Genome sequence of Clostridium beijerinckii Br21.</title>
        <authorList>
            <person name="Fonseca B.C."/>
            <person name="Guazzaroni M.E."/>
            <person name="Riano-Pachon D.M."/>
            <person name="Reginatto V."/>
        </authorList>
    </citation>
    <scope>NUCLEOTIDE SEQUENCE [LARGE SCALE GENOMIC DNA]</scope>
    <source>
        <strain evidence="2 3">Br21</strain>
    </source>
</reference>
<dbReference type="AlphaFoldDB" id="A0A1S9N2I3"/>
<accession>A0A1S9N2I3</accession>
<keyword evidence="1" id="KW-0812">Transmembrane</keyword>
<name>A0A1S9N2I3_CLOBE</name>